<keyword evidence="3" id="KW-1185">Reference proteome</keyword>
<evidence type="ECO:0000259" key="1">
    <source>
        <dbReference type="SMART" id="SM00336"/>
    </source>
</evidence>
<dbReference type="InterPro" id="IPR000315">
    <property type="entry name" value="Znf_B-box"/>
</dbReference>
<evidence type="ECO:0000313" key="2">
    <source>
        <dbReference type="EMBL" id="CAC5372853.1"/>
    </source>
</evidence>
<dbReference type="GO" id="GO:0061630">
    <property type="term" value="F:ubiquitin protein ligase activity"/>
    <property type="evidence" value="ECO:0007669"/>
    <property type="project" value="TreeGrafter"/>
</dbReference>
<dbReference type="Proteomes" id="UP000507470">
    <property type="component" value="Unassembled WGS sequence"/>
</dbReference>
<dbReference type="SUPFAM" id="SSF57845">
    <property type="entry name" value="B-box zinc-binding domain"/>
    <property type="match status" value="1"/>
</dbReference>
<feature type="domain" description="B box-type" evidence="1">
    <location>
        <begin position="56"/>
        <end position="96"/>
    </location>
</feature>
<dbReference type="PANTHER" id="PTHR25462:SF305">
    <property type="entry name" value="RING-TYPE DOMAIN-CONTAINING PROTEIN"/>
    <property type="match status" value="1"/>
</dbReference>
<dbReference type="CDD" id="cd19757">
    <property type="entry name" value="Bbox1"/>
    <property type="match status" value="1"/>
</dbReference>
<dbReference type="AlphaFoldDB" id="A0A6J8ASA2"/>
<name>A0A6J8ASA2_MYTCO</name>
<feature type="domain" description="B box-type" evidence="1">
    <location>
        <begin position="4"/>
        <end position="50"/>
    </location>
</feature>
<sequence>MAQVAISTCDICVGGPGDNYCEQCQQLFCDGCKISHLRTSMSKNHTFKSGPDNKSDVKQNCKEHDENFIYYYMECDTPVCKICAIKNHKKHDLSEIKESTKAITSAVKNNIETKIRNLQSNIAKIDQGTQKYQTDVKEVIQAIQGEGRQLKELIDKKVEVLIRSVIANETKNLLTLESIVNEFQTALDKAKEQQKMYVDTQRIKDNTKMLQRMKQIKSEIKVIDEKLVPVMPSATYAKRKAIEIELEKLFGELTFGEIIKRKENMRQHKNDR</sequence>
<proteinExistence type="predicted"/>
<reference evidence="2 3" key="1">
    <citation type="submission" date="2020-06" db="EMBL/GenBank/DDBJ databases">
        <authorList>
            <person name="Li R."/>
            <person name="Bekaert M."/>
        </authorList>
    </citation>
    <scope>NUCLEOTIDE SEQUENCE [LARGE SCALE GENOMIC DNA]</scope>
    <source>
        <strain evidence="3">wild</strain>
    </source>
</reference>
<organism evidence="2 3">
    <name type="scientific">Mytilus coruscus</name>
    <name type="common">Sea mussel</name>
    <dbReference type="NCBI Taxonomy" id="42192"/>
    <lineage>
        <taxon>Eukaryota</taxon>
        <taxon>Metazoa</taxon>
        <taxon>Spiralia</taxon>
        <taxon>Lophotrochozoa</taxon>
        <taxon>Mollusca</taxon>
        <taxon>Bivalvia</taxon>
        <taxon>Autobranchia</taxon>
        <taxon>Pteriomorphia</taxon>
        <taxon>Mytilida</taxon>
        <taxon>Mytiloidea</taxon>
        <taxon>Mytilidae</taxon>
        <taxon>Mytilinae</taxon>
        <taxon>Mytilus</taxon>
    </lineage>
</organism>
<dbReference type="GO" id="GO:0008270">
    <property type="term" value="F:zinc ion binding"/>
    <property type="evidence" value="ECO:0007669"/>
    <property type="project" value="InterPro"/>
</dbReference>
<dbReference type="PANTHER" id="PTHR25462">
    <property type="entry name" value="BONUS, ISOFORM C-RELATED"/>
    <property type="match status" value="1"/>
</dbReference>
<dbReference type="OrthoDB" id="5351233at2759"/>
<dbReference type="CDD" id="cd19756">
    <property type="entry name" value="Bbox2"/>
    <property type="match status" value="1"/>
</dbReference>
<dbReference type="Pfam" id="PF00643">
    <property type="entry name" value="zf-B_box"/>
    <property type="match status" value="1"/>
</dbReference>
<protein>
    <recommendedName>
        <fullName evidence="1">B box-type domain-containing protein</fullName>
    </recommendedName>
</protein>
<dbReference type="SMART" id="SM00336">
    <property type="entry name" value="BBOX"/>
    <property type="match status" value="2"/>
</dbReference>
<evidence type="ECO:0000313" key="3">
    <source>
        <dbReference type="Proteomes" id="UP000507470"/>
    </source>
</evidence>
<dbReference type="Gene3D" id="3.30.160.60">
    <property type="entry name" value="Classic Zinc Finger"/>
    <property type="match status" value="1"/>
</dbReference>
<dbReference type="InterPro" id="IPR047153">
    <property type="entry name" value="TRIM45/56/19-like"/>
</dbReference>
<dbReference type="GO" id="GO:0005654">
    <property type="term" value="C:nucleoplasm"/>
    <property type="evidence" value="ECO:0007669"/>
    <property type="project" value="TreeGrafter"/>
</dbReference>
<gene>
    <name evidence="2" type="ORF">MCOR_10822</name>
</gene>
<accession>A0A6J8ASA2</accession>
<dbReference type="EMBL" id="CACVKT020001865">
    <property type="protein sequence ID" value="CAC5372853.1"/>
    <property type="molecule type" value="Genomic_DNA"/>
</dbReference>